<protein>
    <submittedName>
        <fullName evidence="1">Uncharacterized protein</fullName>
    </submittedName>
</protein>
<gene>
    <name evidence="1" type="ORF">PS712_03985</name>
</gene>
<proteinExistence type="predicted"/>
<dbReference type="AlphaFoldDB" id="A0A5E7DMK8"/>
<organism evidence="1 2">
    <name type="scientific">Pseudomonas fluorescens</name>
    <dbReference type="NCBI Taxonomy" id="294"/>
    <lineage>
        <taxon>Bacteria</taxon>
        <taxon>Pseudomonadati</taxon>
        <taxon>Pseudomonadota</taxon>
        <taxon>Gammaproteobacteria</taxon>
        <taxon>Pseudomonadales</taxon>
        <taxon>Pseudomonadaceae</taxon>
        <taxon>Pseudomonas</taxon>
    </lineage>
</organism>
<dbReference type="EMBL" id="CABVIB010000022">
    <property type="protein sequence ID" value="VVO17856.1"/>
    <property type="molecule type" value="Genomic_DNA"/>
</dbReference>
<reference evidence="1 2" key="1">
    <citation type="submission" date="2019-09" db="EMBL/GenBank/DDBJ databases">
        <authorList>
            <person name="Chandra G."/>
            <person name="Truman W A."/>
        </authorList>
    </citation>
    <scope>NUCLEOTIDE SEQUENCE [LARGE SCALE GENOMIC DNA]</scope>
    <source>
        <strain evidence="1">PS712</strain>
    </source>
</reference>
<evidence type="ECO:0000313" key="1">
    <source>
        <dbReference type="EMBL" id="VVO17856.1"/>
    </source>
</evidence>
<sequence length="36" mass="3963">MFRLRMDPILVVNKMTIGAGELPYGGKIDNLLTVSV</sequence>
<name>A0A5E7DMK8_PSEFL</name>
<accession>A0A5E7DMK8</accession>
<dbReference type="Proteomes" id="UP000326018">
    <property type="component" value="Unassembled WGS sequence"/>
</dbReference>
<evidence type="ECO:0000313" key="2">
    <source>
        <dbReference type="Proteomes" id="UP000326018"/>
    </source>
</evidence>